<dbReference type="PRINTS" id="PR00463">
    <property type="entry name" value="EP450I"/>
</dbReference>
<reference evidence="9 10" key="1">
    <citation type="submission" date="2019-09" db="EMBL/GenBank/DDBJ databases">
        <title>Draft genome of the ectomycorrhizal ascomycete Sphaerosporella brunnea.</title>
        <authorList>
            <consortium name="DOE Joint Genome Institute"/>
            <person name="Benucci G.M."/>
            <person name="Marozzi G."/>
            <person name="Antonielli L."/>
            <person name="Sanchez S."/>
            <person name="Marco P."/>
            <person name="Wang X."/>
            <person name="Falini L.B."/>
            <person name="Barry K."/>
            <person name="Haridas S."/>
            <person name="Lipzen A."/>
            <person name="Labutti K."/>
            <person name="Grigoriev I.V."/>
            <person name="Murat C."/>
            <person name="Martin F."/>
            <person name="Albertini E."/>
            <person name="Donnini D."/>
            <person name="Bonito G."/>
        </authorList>
    </citation>
    <scope>NUCLEOTIDE SEQUENCE [LARGE SCALE GENOMIC DNA]</scope>
    <source>
        <strain evidence="9 10">Sb_GMNB300</strain>
    </source>
</reference>
<dbReference type="Pfam" id="PF00067">
    <property type="entry name" value="p450"/>
    <property type="match status" value="1"/>
</dbReference>
<feature type="transmembrane region" description="Helical" evidence="8">
    <location>
        <begin position="7"/>
        <end position="27"/>
    </location>
</feature>
<proteinExistence type="inferred from homology"/>
<keyword evidence="10" id="KW-1185">Reference proteome</keyword>
<evidence type="ECO:0000256" key="2">
    <source>
        <dbReference type="ARBA" id="ARBA00010617"/>
    </source>
</evidence>
<dbReference type="PANTHER" id="PTHR24305">
    <property type="entry name" value="CYTOCHROME P450"/>
    <property type="match status" value="1"/>
</dbReference>
<dbReference type="Gene3D" id="1.10.630.10">
    <property type="entry name" value="Cytochrome P450"/>
    <property type="match status" value="1"/>
</dbReference>
<evidence type="ECO:0000256" key="1">
    <source>
        <dbReference type="ARBA" id="ARBA00001971"/>
    </source>
</evidence>
<keyword evidence="6" id="KW-0503">Monooxygenase</keyword>
<evidence type="ECO:0000256" key="8">
    <source>
        <dbReference type="SAM" id="Phobius"/>
    </source>
</evidence>
<keyword evidence="8" id="KW-0812">Transmembrane</keyword>
<dbReference type="PRINTS" id="PR00385">
    <property type="entry name" value="P450"/>
</dbReference>
<evidence type="ECO:0000256" key="6">
    <source>
        <dbReference type="ARBA" id="ARBA00023033"/>
    </source>
</evidence>
<keyword evidence="3 7" id="KW-0479">Metal-binding</keyword>
<evidence type="ECO:0000313" key="9">
    <source>
        <dbReference type="EMBL" id="KAA8898229.1"/>
    </source>
</evidence>
<keyword evidence="4" id="KW-0560">Oxidoreductase</keyword>
<accession>A0A5J5EMW4</accession>
<dbReference type="GO" id="GO:0016705">
    <property type="term" value="F:oxidoreductase activity, acting on paired donors, with incorporation or reduction of molecular oxygen"/>
    <property type="evidence" value="ECO:0007669"/>
    <property type="project" value="InterPro"/>
</dbReference>
<keyword evidence="8" id="KW-0472">Membrane</keyword>
<keyword evidence="7" id="KW-0349">Heme</keyword>
<feature type="binding site" description="axial binding residue" evidence="7">
    <location>
        <position position="449"/>
    </location>
    <ligand>
        <name>heme</name>
        <dbReference type="ChEBI" id="CHEBI:30413"/>
    </ligand>
    <ligandPart>
        <name>Fe</name>
        <dbReference type="ChEBI" id="CHEBI:18248"/>
    </ligandPart>
</feature>
<gene>
    <name evidence="9" type="ORF">FN846DRAFT_783005</name>
</gene>
<dbReference type="OrthoDB" id="6692864at2759"/>
<evidence type="ECO:0000256" key="7">
    <source>
        <dbReference type="PIRSR" id="PIRSR602401-1"/>
    </source>
</evidence>
<dbReference type="SUPFAM" id="SSF48264">
    <property type="entry name" value="Cytochrome P450"/>
    <property type="match status" value="1"/>
</dbReference>
<sequence>MLDLHHFLARSAGAAVVCGLLLSIFHATHGFQAAAKSVGMTAVVFDSGLLSSVLTHRLFFHRLRRFPGPFFAKASKLWTFLRVANKPQAHVLTMQLHQRYGDWVRIDPRELSTTVAAAIPAIYSSGSALIPGDDNHGSIFSVRNKEIHSDRRKAWSRPFNGAAVASCTGWMVRRSMREILQDVEKSGEAYSLSALWFTHLSFQPLFRIVLRLITMISICSGTSEPRSTLHGAALRLLISLPGAAKALEPFQDWCNNELNQEIKKREAGEKPNGSIVSRLVNDPEGLFTLTEIARNLDSRLTVAAGSFEYSDTVASAIVGVWCYMAANPTIYKKLQRILDQDFTGGDREYSNSVGSHTPYLGGVIHEFLRLQPLIPSALPRETPPEGITIEGVYVPGSTIISVPVHAIGRDGRYYERPFEFVAERWTEEMPEPVRDSRVFMPFTLGPYQCAGNPRACLEMRMVLSRVALNFDLALANHGTEDVPRSPSGPLFVAGAGFVDQVFAEEEEWGNKSAA</sequence>
<dbReference type="GO" id="GO:0004497">
    <property type="term" value="F:monooxygenase activity"/>
    <property type="evidence" value="ECO:0007669"/>
    <property type="project" value="UniProtKB-KW"/>
</dbReference>
<dbReference type="InterPro" id="IPR002401">
    <property type="entry name" value="Cyt_P450_E_grp-I"/>
</dbReference>
<dbReference type="Proteomes" id="UP000326924">
    <property type="component" value="Unassembled WGS sequence"/>
</dbReference>
<evidence type="ECO:0000256" key="5">
    <source>
        <dbReference type="ARBA" id="ARBA00023004"/>
    </source>
</evidence>
<dbReference type="GO" id="GO:0005506">
    <property type="term" value="F:iron ion binding"/>
    <property type="evidence" value="ECO:0007669"/>
    <property type="project" value="InterPro"/>
</dbReference>
<comment type="cofactor">
    <cofactor evidence="1 7">
        <name>heme</name>
        <dbReference type="ChEBI" id="CHEBI:30413"/>
    </cofactor>
</comment>
<dbReference type="InterPro" id="IPR001128">
    <property type="entry name" value="Cyt_P450"/>
</dbReference>
<dbReference type="PANTHER" id="PTHR24305:SF187">
    <property type="entry name" value="P450, PUTATIVE (EUROFUNG)-RELATED"/>
    <property type="match status" value="1"/>
</dbReference>
<dbReference type="InterPro" id="IPR036396">
    <property type="entry name" value="Cyt_P450_sf"/>
</dbReference>
<comment type="similarity">
    <text evidence="2">Belongs to the cytochrome P450 family.</text>
</comment>
<dbReference type="InterPro" id="IPR050121">
    <property type="entry name" value="Cytochrome_P450_monoxygenase"/>
</dbReference>
<evidence type="ECO:0000256" key="3">
    <source>
        <dbReference type="ARBA" id="ARBA00022723"/>
    </source>
</evidence>
<evidence type="ECO:0000256" key="4">
    <source>
        <dbReference type="ARBA" id="ARBA00023002"/>
    </source>
</evidence>
<protein>
    <submittedName>
        <fullName evidence="9">Cytochrome P450</fullName>
    </submittedName>
</protein>
<dbReference type="InParanoid" id="A0A5J5EMW4"/>
<keyword evidence="8" id="KW-1133">Transmembrane helix</keyword>
<organism evidence="9 10">
    <name type="scientific">Sphaerosporella brunnea</name>
    <dbReference type="NCBI Taxonomy" id="1250544"/>
    <lineage>
        <taxon>Eukaryota</taxon>
        <taxon>Fungi</taxon>
        <taxon>Dikarya</taxon>
        <taxon>Ascomycota</taxon>
        <taxon>Pezizomycotina</taxon>
        <taxon>Pezizomycetes</taxon>
        <taxon>Pezizales</taxon>
        <taxon>Pyronemataceae</taxon>
        <taxon>Sphaerosporella</taxon>
    </lineage>
</organism>
<dbReference type="AlphaFoldDB" id="A0A5J5EMW4"/>
<keyword evidence="5 7" id="KW-0408">Iron</keyword>
<comment type="caution">
    <text evidence="9">The sequence shown here is derived from an EMBL/GenBank/DDBJ whole genome shotgun (WGS) entry which is preliminary data.</text>
</comment>
<name>A0A5J5EMW4_9PEZI</name>
<dbReference type="GO" id="GO:0020037">
    <property type="term" value="F:heme binding"/>
    <property type="evidence" value="ECO:0007669"/>
    <property type="project" value="InterPro"/>
</dbReference>
<dbReference type="EMBL" id="VXIS01000189">
    <property type="protein sequence ID" value="KAA8898229.1"/>
    <property type="molecule type" value="Genomic_DNA"/>
</dbReference>
<evidence type="ECO:0000313" key="10">
    <source>
        <dbReference type="Proteomes" id="UP000326924"/>
    </source>
</evidence>